<evidence type="ECO:0000313" key="2">
    <source>
        <dbReference type="Proteomes" id="UP001057452"/>
    </source>
</evidence>
<proteinExistence type="predicted"/>
<gene>
    <name evidence="1" type="ORF">KUCAC02_029342</name>
</gene>
<sequence>MYVLAGCTNVTGDQVKKLDILANDLVINMITSSFTPVCWCLRKREGLIIEPETRGKYVVCFDPLDGSSNIDCLVSIGTIFAIYKKATDDEPCENDALQPGRTLVAAGYALYGSATMMVISTGQGVNCFMLDPAIGEFILVDRDVKIKERGNVKSPKGKLRLLYEGNPMAFIIEQAGGLASTGLEPLLDIQPESIHQRAPVALGSKEDVLEYISICQKHAQKK</sequence>
<organism evidence="1 2">
    <name type="scientific">Chaenocephalus aceratus</name>
    <name type="common">Blackfin icefish</name>
    <name type="synonym">Chaenichthys aceratus</name>
    <dbReference type="NCBI Taxonomy" id="36190"/>
    <lineage>
        <taxon>Eukaryota</taxon>
        <taxon>Metazoa</taxon>
        <taxon>Chordata</taxon>
        <taxon>Craniata</taxon>
        <taxon>Vertebrata</taxon>
        <taxon>Euteleostomi</taxon>
        <taxon>Actinopterygii</taxon>
        <taxon>Neopterygii</taxon>
        <taxon>Teleostei</taxon>
        <taxon>Neoteleostei</taxon>
        <taxon>Acanthomorphata</taxon>
        <taxon>Eupercaria</taxon>
        <taxon>Perciformes</taxon>
        <taxon>Notothenioidei</taxon>
        <taxon>Channichthyidae</taxon>
        <taxon>Chaenocephalus</taxon>
    </lineage>
</organism>
<protein>
    <submittedName>
        <fullName evidence="1">Uncharacterized protein</fullName>
    </submittedName>
</protein>
<name>A0ACB9X5P3_CHAAC</name>
<accession>A0ACB9X5P3</accession>
<dbReference type="Proteomes" id="UP001057452">
    <property type="component" value="Chromosome 9"/>
</dbReference>
<keyword evidence="2" id="KW-1185">Reference proteome</keyword>
<reference evidence="1" key="1">
    <citation type="submission" date="2022-05" db="EMBL/GenBank/DDBJ databases">
        <title>Chromosome-level genome of Chaenocephalus aceratus.</title>
        <authorList>
            <person name="Park H."/>
        </authorList>
    </citation>
    <scope>NUCLEOTIDE SEQUENCE</scope>
    <source>
        <strain evidence="1">KU_202001</strain>
    </source>
</reference>
<evidence type="ECO:0000313" key="1">
    <source>
        <dbReference type="EMBL" id="KAI4821408.1"/>
    </source>
</evidence>
<comment type="caution">
    <text evidence="1">The sequence shown here is derived from an EMBL/GenBank/DDBJ whole genome shotgun (WGS) entry which is preliminary data.</text>
</comment>
<dbReference type="EMBL" id="CM043793">
    <property type="protein sequence ID" value="KAI4821408.1"/>
    <property type="molecule type" value="Genomic_DNA"/>
</dbReference>